<dbReference type="InterPro" id="IPR011601">
    <property type="entry name" value="MurB_C"/>
</dbReference>
<evidence type="ECO:0000256" key="14">
    <source>
        <dbReference type="ARBA" id="ARBA00023316"/>
    </source>
</evidence>
<reference evidence="18 19" key="1">
    <citation type="journal article" date="2015" name="Microbiome">
        <title>Genomic resolution of linkages in carbon, nitrogen, and sulfur cycling among widespread estuary sediment bacteria.</title>
        <authorList>
            <person name="Baker B.J."/>
            <person name="Lazar C.S."/>
            <person name="Teske A.P."/>
            <person name="Dick G.J."/>
        </authorList>
    </citation>
    <scope>NUCLEOTIDE SEQUENCE [LARGE SCALE GENOMIC DNA]</scope>
    <source>
        <strain evidence="18">DG_56</strain>
    </source>
</reference>
<evidence type="ECO:0000256" key="7">
    <source>
        <dbReference type="ARBA" id="ARBA00022630"/>
    </source>
</evidence>
<dbReference type="AlphaFoldDB" id="A0A0S7XHW0"/>
<keyword evidence="5 16" id="KW-0963">Cytoplasm</keyword>
<dbReference type="EC" id="1.3.1.98" evidence="16"/>
<comment type="catalytic activity">
    <reaction evidence="15 16">
        <text>UDP-N-acetyl-alpha-D-muramate + NADP(+) = UDP-N-acetyl-3-O-(1-carboxyvinyl)-alpha-D-glucosamine + NADPH + H(+)</text>
        <dbReference type="Rhea" id="RHEA:12248"/>
        <dbReference type="ChEBI" id="CHEBI:15378"/>
        <dbReference type="ChEBI" id="CHEBI:57783"/>
        <dbReference type="ChEBI" id="CHEBI:58349"/>
        <dbReference type="ChEBI" id="CHEBI:68483"/>
        <dbReference type="ChEBI" id="CHEBI:70757"/>
        <dbReference type="EC" id="1.3.1.98"/>
    </reaction>
</comment>
<dbReference type="PATRIC" id="fig|1704032.3.peg.69"/>
<organism evidence="18 19">
    <name type="scientific">candidate division KD3-62 bacterium DG_56</name>
    <dbReference type="NCBI Taxonomy" id="1704032"/>
    <lineage>
        <taxon>Bacteria</taxon>
        <taxon>candidate division KD3-62</taxon>
    </lineage>
</organism>
<dbReference type="Gene3D" id="3.90.78.10">
    <property type="entry name" value="UDP-N-acetylenolpyruvoylglucosamine reductase, C-terminal domain"/>
    <property type="match status" value="1"/>
</dbReference>
<dbReference type="SUPFAM" id="SSF56194">
    <property type="entry name" value="Uridine diphospho-N-Acetylenolpyruvylglucosamine reductase, MurB, C-terminal domain"/>
    <property type="match status" value="1"/>
</dbReference>
<dbReference type="GO" id="GO:0051301">
    <property type="term" value="P:cell division"/>
    <property type="evidence" value="ECO:0007669"/>
    <property type="project" value="UniProtKB-KW"/>
</dbReference>
<dbReference type="GO" id="GO:0071949">
    <property type="term" value="F:FAD binding"/>
    <property type="evidence" value="ECO:0007669"/>
    <property type="project" value="InterPro"/>
</dbReference>
<dbReference type="InterPro" id="IPR016166">
    <property type="entry name" value="FAD-bd_PCMH"/>
</dbReference>
<evidence type="ECO:0000256" key="2">
    <source>
        <dbReference type="ARBA" id="ARBA00003921"/>
    </source>
</evidence>
<evidence type="ECO:0000256" key="13">
    <source>
        <dbReference type="ARBA" id="ARBA00023306"/>
    </source>
</evidence>
<dbReference type="PANTHER" id="PTHR21071:SF4">
    <property type="entry name" value="UDP-N-ACETYLENOLPYRUVOYLGLUCOSAMINE REDUCTASE"/>
    <property type="match status" value="1"/>
</dbReference>
<comment type="similarity">
    <text evidence="16">Belongs to the MurB family.</text>
</comment>
<dbReference type="InterPro" id="IPR003170">
    <property type="entry name" value="MurB"/>
</dbReference>
<evidence type="ECO:0000256" key="4">
    <source>
        <dbReference type="ARBA" id="ARBA00004752"/>
    </source>
</evidence>
<dbReference type="InterPro" id="IPR016167">
    <property type="entry name" value="FAD-bd_PCMH_sub1"/>
</dbReference>
<feature type="active site" evidence="16">
    <location>
        <position position="283"/>
    </location>
</feature>
<comment type="function">
    <text evidence="2 16">Cell wall formation.</text>
</comment>
<dbReference type="Gene3D" id="3.30.465.10">
    <property type="match status" value="1"/>
</dbReference>
<evidence type="ECO:0000256" key="12">
    <source>
        <dbReference type="ARBA" id="ARBA00023002"/>
    </source>
</evidence>
<evidence type="ECO:0000256" key="3">
    <source>
        <dbReference type="ARBA" id="ARBA00004496"/>
    </source>
</evidence>
<proteinExistence type="inferred from homology"/>
<dbReference type="PROSITE" id="PS51387">
    <property type="entry name" value="FAD_PCMH"/>
    <property type="match status" value="1"/>
</dbReference>
<dbReference type="NCBIfam" id="TIGR00179">
    <property type="entry name" value="murB"/>
    <property type="match status" value="1"/>
</dbReference>
<comment type="cofactor">
    <cofactor evidence="1 16">
        <name>FAD</name>
        <dbReference type="ChEBI" id="CHEBI:57692"/>
    </cofactor>
</comment>
<dbReference type="GO" id="GO:0005829">
    <property type="term" value="C:cytosol"/>
    <property type="evidence" value="ECO:0007669"/>
    <property type="project" value="TreeGrafter"/>
</dbReference>
<keyword evidence="9 16" id="KW-0521">NADP</keyword>
<evidence type="ECO:0000256" key="15">
    <source>
        <dbReference type="ARBA" id="ARBA00048914"/>
    </source>
</evidence>
<evidence type="ECO:0000256" key="10">
    <source>
        <dbReference type="ARBA" id="ARBA00022960"/>
    </source>
</evidence>
<dbReference type="HAMAP" id="MF_00037">
    <property type="entry name" value="MurB"/>
    <property type="match status" value="1"/>
</dbReference>
<dbReference type="EMBL" id="LIZY01000144">
    <property type="protein sequence ID" value="KPJ61807.1"/>
    <property type="molecule type" value="Genomic_DNA"/>
</dbReference>
<evidence type="ECO:0000313" key="19">
    <source>
        <dbReference type="Proteomes" id="UP000052020"/>
    </source>
</evidence>
<comment type="pathway">
    <text evidence="4 16">Cell wall biogenesis; peptidoglycan biosynthesis.</text>
</comment>
<evidence type="ECO:0000256" key="16">
    <source>
        <dbReference type="HAMAP-Rule" id="MF_00037"/>
    </source>
</evidence>
<dbReference type="PANTHER" id="PTHR21071">
    <property type="entry name" value="UDP-N-ACETYLENOLPYRUVOYLGLUCOSAMINE REDUCTASE"/>
    <property type="match status" value="1"/>
</dbReference>
<dbReference type="UniPathway" id="UPA00219"/>
<gene>
    <name evidence="16" type="primary">murB</name>
    <name evidence="18" type="ORF">AMK68_05685</name>
</gene>
<evidence type="ECO:0000256" key="8">
    <source>
        <dbReference type="ARBA" id="ARBA00022827"/>
    </source>
</evidence>
<evidence type="ECO:0000256" key="9">
    <source>
        <dbReference type="ARBA" id="ARBA00022857"/>
    </source>
</evidence>
<dbReference type="SUPFAM" id="SSF56176">
    <property type="entry name" value="FAD-binding/transporter-associated domain-like"/>
    <property type="match status" value="1"/>
</dbReference>
<comment type="subcellular location">
    <subcellularLocation>
        <location evidence="3 16">Cytoplasm</location>
    </subcellularLocation>
</comment>
<dbReference type="Pfam" id="PF02873">
    <property type="entry name" value="MurB_C"/>
    <property type="match status" value="1"/>
</dbReference>
<feature type="active site" evidence="16">
    <location>
        <position position="163"/>
    </location>
</feature>
<dbReference type="GO" id="GO:0008762">
    <property type="term" value="F:UDP-N-acetylmuramate dehydrogenase activity"/>
    <property type="evidence" value="ECO:0007669"/>
    <property type="project" value="UniProtKB-UniRule"/>
</dbReference>
<keyword evidence="14 16" id="KW-0961">Cell wall biogenesis/degradation</keyword>
<name>A0A0S7XHW0_9BACT</name>
<dbReference type="GO" id="GO:0008360">
    <property type="term" value="P:regulation of cell shape"/>
    <property type="evidence" value="ECO:0007669"/>
    <property type="project" value="UniProtKB-KW"/>
</dbReference>
<keyword evidence="7 16" id="KW-0285">Flavoprotein</keyword>
<evidence type="ECO:0000256" key="11">
    <source>
        <dbReference type="ARBA" id="ARBA00022984"/>
    </source>
</evidence>
<evidence type="ECO:0000256" key="6">
    <source>
        <dbReference type="ARBA" id="ARBA00022618"/>
    </source>
</evidence>
<dbReference type="Proteomes" id="UP000052020">
    <property type="component" value="Unassembled WGS sequence"/>
</dbReference>
<evidence type="ECO:0000259" key="17">
    <source>
        <dbReference type="PROSITE" id="PS51387"/>
    </source>
</evidence>
<keyword evidence="12 16" id="KW-0560">Oxidoreductase</keyword>
<dbReference type="InterPro" id="IPR016169">
    <property type="entry name" value="FAD-bd_PCMH_sub2"/>
</dbReference>
<keyword evidence="10 16" id="KW-0133">Cell shape</keyword>
<dbReference type="Pfam" id="PF01565">
    <property type="entry name" value="FAD_binding_4"/>
    <property type="match status" value="1"/>
</dbReference>
<keyword evidence="13 16" id="KW-0131">Cell cycle</keyword>
<keyword evidence="8 16" id="KW-0274">FAD</keyword>
<keyword evidence="6 16" id="KW-0132">Cell division</keyword>
<evidence type="ECO:0000256" key="1">
    <source>
        <dbReference type="ARBA" id="ARBA00001974"/>
    </source>
</evidence>
<evidence type="ECO:0000313" key="18">
    <source>
        <dbReference type="EMBL" id="KPJ61807.1"/>
    </source>
</evidence>
<feature type="domain" description="FAD-binding PCMH-type" evidence="17">
    <location>
        <begin position="19"/>
        <end position="184"/>
    </location>
</feature>
<dbReference type="InterPro" id="IPR036318">
    <property type="entry name" value="FAD-bd_PCMH-like_sf"/>
</dbReference>
<dbReference type="Gene3D" id="3.30.43.10">
    <property type="entry name" value="Uridine Diphospho-n-acetylenolpyruvylglucosamine Reductase, domain 2"/>
    <property type="match status" value="1"/>
</dbReference>
<dbReference type="NCBIfam" id="NF010480">
    <property type="entry name" value="PRK13905.1"/>
    <property type="match status" value="1"/>
</dbReference>
<accession>A0A0S7XHW0</accession>
<dbReference type="GO" id="GO:0009252">
    <property type="term" value="P:peptidoglycan biosynthetic process"/>
    <property type="evidence" value="ECO:0007669"/>
    <property type="project" value="UniProtKB-UniRule"/>
</dbReference>
<dbReference type="InterPro" id="IPR036635">
    <property type="entry name" value="MurB_C_sf"/>
</dbReference>
<keyword evidence="11 16" id="KW-0573">Peptidoglycan synthesis</keyword>
<sequence length="290" mass="31467">MRGRVLLDEPMSRHTTFGIGGPADALVYPETEEDLRRAIDWFRERSIPFKVIGNGSNLLVGDPGIRGGVIKLTRAFKQISFSGNTMLVGAGAKLACVIAAAAEHGLSGLESMMGIPGTVGGALVMNAGTDVGTIGDLVSEAWLMNDSGETRIWRDRELGYGYRESALSESRMVVVGAALALRPADRVDIYAKMNRLREKRASRQPLRHRSAGSVFRNPPEIAAAKLLDRAGAKGMRVGGAEVSRKHANFIVNREHATARDVCELIEQLQRLALTTYGIALRTEIEILEDT</sequence>
<dbReference type="InterPro" id="IPR006094">
    <property type="entry name" value="Oxid_FAD_bind_N"/>
</dbReference>
<protein>
    <recommendedName>
        <fullName evidence="16">UDP-N-acetylenolpyruvoylglucosamine reductase</fullName>
        <ecNumber evidence="16">1.3.1.98</ecNumber>
    </recommendedName>
    <alternativeName>
        <fullName evidence="16">UDP-N-acetylmuramate dehydrogenase</fullName>
    </alternativeName>
</protein>
<evidence type="ECO:0000256" key="5">
    <source>
        <dbReference type="ARBA" id="ARBA00022490"/>
    </source>
</evidence>
<comment type="caution">
    <text evidence="18">The sequence shown here is derived from an EMBL/GenBank/DDBJ whole genome shotgun (WGS) entry which is preliminary data.</text>
</comment>
<feature type="active site" description="Proton donor" evidence="16">
    <location>
        <position position="213"/>
    </location>
</feature>
<dbReference type="GO" id="GO:0071555">
    <property type="term" value="P:cell wall organization"/>
    <property type="evidence" value="ECO:0007669"/>
    <property type="project" value="UniProtKB-KW"/>
</dbReference>